<sequence length="288" mass="32901">MLTQPRRIELKIISEIYKYVRSFSADVIRCRKDGGCETTTAVLSRDVSGSDDSPRIAVFYLSKLKEIITFLNPKDLDDYLSLTVSIHKLGRQESLEAEMWIFYNTEDDLLPQSKFPPDYSVSNFDGIQSGKKTIKMADKLQKSPRNLKRVSRGRRRDLYRSIQAVKNEFSNFTLSLIRASETVKTSDYCRRQIHMVDLRNVFNDTFSSTAMVDIGRCSGKCNIIPSPTLISMNAMMRNRNAWKSQSNEFEGQLCCVPVVLDSFHVITIKGQWPSRHILNANVTQCGCL</sequence>
<evidence type="ECO:0000313" key="4">
    <source>
        <dbReference type="EMBL" id="CAH1787902.1"/>
    </source>
</evidence>
<evidence type="ECO:0000256" key="3">
    <source>
        <dbReference type="RuleBase" id="RU000354"/>
    </source>
</evidence>
<evidence type="ECO:0000313" key="5">
    <source>
        <dbReference type="Proteomes" id="UP000749559"/>
    </source>
</evidence>
<proteinExistence type="inferred from homology"/>
<dbReference type="Pfam" id="PF00019">
    <property type="entry name" value="TGF_beta"/>
    <property type="match status" value="1"/>
</dbReference>
<keyword evidence="2" id="KW-0964">Secreted</keyword>
<gene>
    <name evidence="4" type="ORF">OFUS_LOCUS13528</name>
</gene>
<dbReference type="GO" id="GO:0005576">
    <property type="term" value="C:extracellular region"/>
    <property type="evidence" value="ECO:0007669"/>
    <property type="project" value="UniProtKB-SubCell"/>
</dbReference>
<name>A0A8J1YC81_OWEFU</name>
<dbReference type="AlphaFoldDB" id="A0A8J1YC81"/>
<comment type="subcellular location">
    <subcellularLocation>
        <location evidence="1">Secreted</location>
    </subcellularLocation>
</comment>
<comment type="similarity">
    <text evidence="3">Belongs to the TGF-beta family.</text>
</comment>
<dbReference type="EMBL" id="CAIIXF020000006">
    <property type="protein sequence ID" value="CAH1787902.1"/>
    <property type="molecule type" value="Genomic_DNA"/>
</dbReference>
<evidence type="ECO:0000256" key="1">
    <source>
        <dbReference type="ARBA" id="ARBA00004613"/>
    </source>
</evidence>
<dbReference type="Gene3D" id="2.10.90.10">
    <property type="entry name" value="Cystine-knot cytokines"/>
    <property type="match status" value="1"/>
</dbReference>
<protein>
    <submittedName>
        <fullName evidence="4">Uncharacterized protein</fullName>
    </submittedName>
</protein>
<dbReference type="Proteomes" id="UP000749559">
    <property type="component" value="Unassembled WGS sequence"/>
</dbReference>
<dbReference type="GO" id="GO:0008083">
    <property type="term" value="F:growth factor activity"/>
    <property type="evidence" value="ECO:0007669"/>
    <property type="project" value="UniProtKB-KW"/>
</dbReference>
<dbReference type="PROSITE" id="PS51362">
    <property type="entry name" value="TGF_BETA_2"/>
    <property type="match status" value="1"/>
</dbReference>
<evidence type="ECO:0000256" key="2">
    <source>
        <dbReference type="ARBA" id="ARBA00022525"/>
    </source>
</evidence>
<keyword evidence="5" id="KW-1185">Reference proteome</keyword>
<accession>A0A8J1YC81</accession>
<comment type="caution">
    <text evidence="4">The sequence shown here is derived from an EMBL/GenBank/DDBJ whole genome shotgun (WGS) entry which is preliminary data.</text>
</comment>
<organism evidence="4 5">
    <name type="scientific">Owenia fusiformis</name>
    <name type="common">Polychaete worm</name>
    <dbReference type="NCBI Taxonomy" id="6347"/>
    <lineage>
        <taxon>Eukaryota</taxon>
        <taxon>Metazoa</taxon>
        <taxon>Spiralia</taxon>
        <taxon>Lophotrochozoa</taxon>
        <taxon>Annelida</taxon>
        <taxon>Polychaeta</taxon>
        <taxon>Sedentaria</taxon>
        <taxon>Canalipalpata</taxon>
        <taxon>Sabellida</taxon>
        <taxon>Oweniida</taxon>
        <taxon>Oweniidae</taxon>
        <taxon>Owenia</taxon>
    </lineage>
</organism>
<keyword evidence="3" id="KW-0339">Growth factor</keyword>
<dbReference type="InterPro" id="IPR001839">
    <property type="entry name" value="TGF-b_C"/>
</dbReference>
<dbReference type="InterPro" id="IPR029034">
    <property type="entry name" value="Cystine-knot_cytokine"/>
</dbReference>
<dbReference type="SUPFAM" id="SSF57501">
    <property type="entry name" value="Cystine-knot cytokines"/>
    <property type="match status" value="1"/>
</dbReference>
<reference evidence="4" key="1">
    <citation type="submission" date="2022-03" db="EMBL/GenBank/DDBJ databases">
        <authorList>
            <person name="Martin C."/>
        </authorList>
    </citation>
    <scope>NUCLEOTIDE SEQUENCE</scope>
</reference>